<dbReference type="NCBIfam" id="TIGR01976">
    <property type="entry name" value="am_tr_V_VC1184"/>
    <property type="match status" value="1"/>
</dbReference>
<reference evidence="2 3" key="1">
    <citation type="submission" date="2011-05" db="EMBL/GenBank/DDBJ databases">
        <title>Whole genome shotgun sequence of Gordonia alkanivorans NBRC 16433.</title>
        <authorList>
            <person name="Hosoyama A."/>
            <person name="Nakamura S."/>
            <person name="Takarada H."/>
            <person name="Tsuchikane K."/>
            <person name="Yamazaki S."/>
            <person name="Fujita N."/>
        </authorList>
    </citation>
    <scope>NUCLEOTIDE SEQUENCE [LARGE SCALE GENOMIC DNA]</scope>
    <source>
        <strain evidence="2 3">NBRC 16433</strain>
    </source>
</reference>
<dbReference type="Pfam" id="PF00266">
    <property type="entry name" value="Aminotran_5"/>
    <property type="match status" value="2"/>
</dbReference>
<dbReference type="PANTHER" id="PTHR43586:SF21">
    <property type="entry name" value="PYRIDOXAL PHOSPHATE (PLP)-DEPENDENT ASPARTATE AMINOTRANSFERASE SUPERFAMILY"/>
    <property type="match status" value="1"/>
</dbReference>
<comment type="caution">
    <text evidence="2">The sequence shown here is derived from an EMBL/GenBank/DDBJ whole genome shotgun (WGS) entry which is preliminary data.</text>
</comment>
<dbReference type="eggNOG" id="COG0520">
    <property type="taxonomic scope" value="Bacteria"/>
</dbReference>
<evidence type="ECO:0000313" key="2">
    <source>
        <dbReference type="EMBL" id="GAA12610.1"/>
    </source>
</evidence>
<evidence type="ECO:0000313" key="3">
    <source>
        <dbReference type="Proteomes" id="UP000003558"/>
    </source>
</evidence>
<dbReference type="AlphaFoldDB" id="F9VVI1"/>
<dbReference type="STRING" id="1027371.GOALK_056_00430"/>
<evidence type="ECO:0000259" key="1">
    <source>
        <dbReference type="Pfam" id="PF00266"/>
    </source>
</evidence>
<feature type="domain" description="Aminotransferase class V" evidence="1">
    <location>
        <begin position="306"/>
        <end position="402"/>
    </location>
</feature>
<dbReference type="SUPFAM" id="SSF53383">
    <property type="entry name" value="PLP-dependent transferases"/>
    <property type="match status" value="1"/>
</dbReference>
<proteinExistence type="predicted"/>
<dbReference type="InterPro" id="IPR015424">
    <property type="entry name" value="PyrdxlP-dep_Trfase"/>
</dbReference>
<gene>
    <name evidence="2" type="ORF">GOALK_056_00430</name>
</gene>
<dbReference type="EMBL" id="BACI01000056">
    <property type="protein sequence ID" value="GAA12610.1"/>
    <property type="molecule type" value="Genomic_DNA"/>
</dbReference>
<feature type="domain" description="Aminotransferase class V" evidence="1">
    <location>
        <begin position="32"/>
        <end position="235"/>
    </location>
</feature>
<sequence>MNGASKGVYPRAMAFDVAYVRGLIPSLGDGWIHLDPQAGMQVPDSVATAVTTSFRHLAAAPGGVYPSARASADVTDSARRAIADLVGGDAAGVVLGPSRYSLLACLAEALSPHAFLRGDVVVTRQDDEPNIVPWVRAAERYAGRIRWAEVDVESGALPAWQFGDLITPETEVVAVTLASSTTGAITDIGEITPLVREAGALFVVDATNAAPYLSLDIHELGADVLVVSADRWGGPRMSAMVFREPQVIDRLRLMSMDPGAKGPARLEPEPHQGSMLAGLVASVEHIAGLDEDGIGKRRRRLITSLDGVYEYLQRLTYYLVTTLTQLNHVNVVGTEENRVPLVSFTVDGVSADKVVRRLADNGVCALADVPHRALVRMGAPEFGGAVTVGLAPYSTPYEVDHLVRTLGSLA</sequence>
<dbReference type="PANTHER" id="PTHR43586">
    <property type="entry name" value="CYSTEINE DESULFURASE"/>
    <property type="match status" value="1"/>
</dbReference>
<dbReference type="InterPro" id="IPR015421">
    <property type="entry name" value="PyrdxlP-dep_Trfase_major"/>
</dbReference>
<organism evidence="2 3">
    <name type="scientific">Gordonia alkanivorans NBRC 16433</name>
    <dbReference type="NCBI Taxonomy" id="1027371"/>
    <lineage>
        <taxon>Bacteria</taxon>
        <taxon>Bacillati</taxon>
        <taxon>Actinomycetota</taxon>
        <taxon>Actinomycetes</taxon>
        <taxon>Mycobacteriales</taxon>
        <taxon>Gordoniaceae</taxon>
        <taxon>Gordonia</taxon>
    </lineage>
</organism>
<name>F9VVI1_9ACTN</name>
<accession>F9VVI1</accession>
<dbReference type="InterPro" id="IPR015422">
    <property type="entry name" value="PyrdxlP-dep_Trfase_small"/>
</dbReference>
<dbReference type="Proteomes" id="UP000003558">
    <property type="component" value="Unassembled WGS sequence"/>
</dbReference>
<dbReference type="InterPro" id="IPR000192">
    <property type="entry name" value="Aminotrans_V_dom"/>
</dbReference>
<dbReference type="InterPro" id="IPR011340">
    <property type="entry name" value="Cys_dSase-rel"/>
</dbReference>
<dbReference type="Gene3D" id="3.90.1150.10">
    <property type="entry name" value="Aspartate Aminotransferase, domain 1"/>
    <property type="match status" value="1"/>
</dbReference>
<dbReference type="Gene3D" id="3.40.640.10">
    <property type="entry name" value="Type I PLP-dependent aspartate aminotransferase-like (Major domain)"/>
    <property type="match status" value="1"/>
</dbReference>
<protein>
    <recommendedName>
        <fullName evidence="1">Aminotransferase class V domain-containing protein</fullName>
    </recommendedName>
</protein>